<dbReference type="GO" id="GO:0008757">
    <property type="term" value="F:S-adenosylmethionine-dependent methyltransferase activity"/>
    <property type="evidence" value="ECO:0007669"/>
    <property type="project" value="InterPro"/>
</dbReference>
<dbReference type="InterPro" id="IPR029063">
    <property type="entry name" value="SAM-dependent_MTases_sf"/>
</dbReference>
<dbReference type="Gene3D" id="3.40.50.150">
    <property type="entry name" value="Vaccinia Virus protein VP39"/>
    <property type="match status" value="1"/>
</dbReference>
<dbReference type="AlphaFoldDB" id="A0A502FAI7"/>
<dbReference type="Proteomes" id="UP000317078">
    <property type="component" value="Unassembled WGS sequence"/>
</dbReference>
<dbReference type="InterPro" id="IPR013216">
    <property type="entry name" value="Methyltransf_11"/>
</dbReference>
<keyword evidence="3" id="KW-1185">Reference proteome</keyword>
<dbReference type="PANTHER" id="PTHR43591">
    <property type="entry name" value="METHYLTRANSFERASE"/>
    <property type="match status" value="1"/>
</dbReference>
<name>A0A502FAI7_9PROT</name>
<comment type="caution">
    <text evidence="2">The sequence shown here is derived from an EMBL/GenBank/DDBJ whole genome shotgun (WGS) entry which is preliminary data.</text>
</comment>
<dbReference type="SUPFAM" id="SSF53335">
    <property type="entry name" value="S-adenosyl-L-methionine-dependent methyltransferases"/>
    <property type="match status" value="1"/>
</dbReference>
<evidence type="ECO:0000313" key="3">
    <source>
        <dbReference type="Proteomes" id="UP000317078"/>
    </source>
</evidence>
<gene>
    <name evidence="2" type="ORF">EAH89_24685</name>
</gene>
<accession>A0A502FAI7</accession>
<keyword evidence="2" id="KW-0489">Methyltransferase</keyword>
<sequence>MSISISGLLCTVCRSDRLNHGSDTLTCRTCGQDHPVLGGVPVMFNAVAVNSEAGAEDDLASRQVAGAFDLPDDPLTLLRIRTMLRMKVRFGNLLVQAESQQFLHRVRNSGHEVEAARVPRGDTNTVRDMVAVPRYRWTKDYLPRRFLPSVPILANIRLENVGAVPLYRSGEGCAQVALRWQHRDGASVPAPDMRTPLPIDLAPGCAVTIAIHIAPPERTGAYLLTATLVQENVRWLDEGALTLAVKVSGDVPGPVPEGWLVRPDPPASYDADHDLGCALLQDWLRRHASPRPRVLEVGGNAAPMLARLSEGFGTDLVNADVDLLGLQIARLRDLQRGAGLHHVCADAFDLPFPSGHFDAIVIFASLHHFPEPDALLERLRHRLRPGGFIGLFCEPVGHVWPGAVHPAFLTELERGVNEQSFSLREYELMFRRADLKAAEVEVDMNSLKARLVHAQPDGAR</sequence>
<feature type="domain" description="Methyltransferase type 11" evidence="1">
    <location>
        <begin position="296"/>
        <end position="389"/>
    </location>
</feature>
<reference evidence="2 3" key="1">
    <citation type="journal article" date="2019" name="Environ. Microbiol.">
        <title>Species interactions and distinct microbial communities in high Arctic permafrost affected cryosols are associated with the CH4 and CO2 gas fluxes.</title>
        <authorList>
            <person name="Altshuler I."/>
            <person name="Hamel J."/>
            <person name="Turney S."/>
            <person name="Magnuson E."/>
            <person name="Levesque R."/>
            <person name="Greer C."/>
            <person name="Whyte L.G."/>
        </authorList>
    </citation>
    <scope>NUCLEOTIDE SEQUENCE [LARGE SCALE GENOMIC DNA]</scope>
    <source>
        <strain evidence="2 3">S9.3B</strain>
    </source>
</reference>
<evidence type="ECO:0000313" key="2">
    <source>
        <dbReference type="EMBL" id="TPG46416.1"/>
    </source>
</evidence>
<dbReference type="OrthoDB" id="7269193at2"/>
<keyword evidence="2" id="KW-0808">Transferase</keyword>
<dbReference type="GO" id="GO:0032259">
    <property type="term" value="P:methylation"/>
    <property type="evidence" value="ECO:0007669"/>
    <property type="project" value="UniProtKB-KW"/>
</dbReference>
<dbReference type="Pfam" id="PF08241">
    <property type="entry name" value="Methyltransf_11"/>
    <property type="match status" value="1"/>
</dbReference>
<proteinExistence type="predicted"/>
<dbReference type="EMBL" id="RCZP01000040">
    <property type="protein sequence ID" value="TPG46416.1"/>
    <property type="molecule type" value="Genomic_DNA"/>
</dbReference>
<dbReference type="CDD" id="cd02440">
    <property type="entry name" value="AdoMet_MTases"/>
    <property type="match status" value="1"/>
</dbReference>
<evidence type="ECO:0000259" key="1">
    <source>
        <dbReference type="Pfam" id="PF08241"/>
    </source>
</evidence>
<organism evidence="2 3">
    <name type="scientific">Muricoccus nepalensis</name>
    <dbReference type="NCBI Taxonomy" id="1854500"/>
    <lineage>
        <taxon>Bacteria</taxon>
        <taxon>Pseudomonadati</taxon>
        <taxon>Pseudomonadota</taxon>
        <taxon>Alphaproteobacteria</taxon>
        <taxon>Acetobacterales</taxon>
        <taxon>Roseomonadaceae</taxon>
        <taxon>Muricoccus</taxon>
    </lineage>
</organism>
<protein>
    <submittedName>
        <fullName evidence="2">Class I SAM-dependent methyltransferase</fullName>
    </submittedName>
</protein>
<dbReference type="RefSeq" id="WP_140886398.1">
    <property type="nucleotide sequence ID" value="NZ_RCZP01000040.1"/>
</dbReference>